<dbReference type="EMBL" id="KV907497">
    <property type="protein sequence ID" value="OOF97430.1"/>
    <property type="molecule type" value="Genomic_DNA"/>
</dbReference>
<dbReference type="AlphaFoldDB" id="A0A1R3RSJ2"/>
<dbReference type="STRING" id="602072.A0A1R3RSJ2"/>
<name>A0A1R3RSJ2_ASPC5</name>
<gene>
    <name evidence="2" type="ORF">ASPCADRAFT_206261</name>
</gene>
<proteinExistence type="predicted"/>
<feature type="region of interest" description="Disordered" evidence="1">
    <location>
        <begin position="529"/>
        <end position="585"/>
    </location>
</feature>
<keyword evidence="3" id="KW-1185">Reference proteome</keyword>
<protein>
    <submittedName>
        <fullName evidence="2">Uncharacterized protein</fullName>
    </submittedName>
</protein>
<reference evidence="3" key="1">
    <citation type="journal article" date="2017" name="Genome Biol.">
        <title>Comparative genomics reveals high biological diversity and specific adaptations in the industrially and medically important fungal genus Aspergillus.</title>
        <authorList>
            <person name="de Vries R.P."/>
            <person name="Riley R."/>
            <person name="Wiebenga A."/>
            <person name="Aguilar-Osorio G."/>
            <person name="Amillis S."/>
            <person name="Uchima C.A."/>
            <person name="Anderluh G."/>
            <person name="Asadollahi M."/>
            <person name="Askin M."/>
            <person name="Barry K."/>
            <person name="Battaglia E."/>
            <person name="Bayram O."/>
            <person name="Benocci T."/>
            <person name="Braus-Stromeyer S.A."/>
            <person name="Caldana C."/>
            <person name="Canovas D."/>
            <person name="Cerqueira G.C."/>
            <person name="Chen F."/>
            <person name="Chen W."/>
            <person name="Choi C."/>
            <person name="Clum A."/>
            <person name="Dos Santos R.A."/>
            <person name="Damasio A.R."/>
            <person name="Diallinas G."/>
            <person name="Emri T."/>
            <person name="Fekete E."/>
            <person name="Flipphi M."/>
            <person name="Freyberg S."/>
            <person name="Gallo A."/>
            <person name="Gournas C."/>
            <person name="Habgood R."/>
            <person name="Hainaut M."/>
            <person name="Harispe M.L."/>
            <person name="Henrissat B."/>
            <person name="Hilden K.S."/>
            <person name="Hope R."/>
            <person name="Hossain A."/>
            <person name="Karabika E."/>
            <person name="Karaffa L."/>
            <person name="Karanyi Z."/>
            <person name="Krasevec N."/>
            <person name="Kuo A."/>
            <person name="Kusch H."/>
            <person name="LaButti K."/>
            <person name="Lagendijk E.L."/>
            <person name="Lapidus A."/>
            <person name="Levasseur A."/>
            <person name="Lindquist E."/>
            <person name="Lipzen A."/>
            <person name="Logrieco A.F."/>
            <person name="MacCabe A."/>
            <person name="Maekelae M.R."/>
            <person name="Malavazi I."/>
            <person name="Melin P."/>
            <person name="Meyer V."/>
            <person name="Mielnichuk N."/>
            <person name="Miskei M."/>
            <person name="Molnar A.P."/>
            <person name="Mule G."/>
            <person name="Ngan C.Y."/>
            <person name="Orejas M."/>
            <person name="Orosz E."/>
            <person name="Ouedraogo J.P."/>
            <person name="Overkamp K.M."/>
            <person name="Park H.-S."/>
            <person name="Perrone G."/>
            <person name="Piumi F."/>
            <person name="Punt P.J."/>
            <person name="Ram A.F."/>
            <person name="Ramon A."/>
            <person name="Rauscher S."/>
            <person name="Record E."/>
            <person name="Riano-Pachon D.M."/>
            <person name="Robert V."/>
            <person name="Roehrig J."/>
            <person name="Ruller R."/>
            <person name="Salamov A."/>
            <person name="Salih N.S."/>
            <person name="Samson R.A."/>
            <person name="Sandor E."/>
            <person name="Sanguinetti M."/>
            <person name="Schuetze T."/>
            <person name="Sepcic K."/>
            <person name="Shelest E."/>
            <person name="Sherlock G."/>
            <person name="Sophianopoulou V."/>
            <person name="Squina F.M."/>
            <person name="Sun H."/>
            <person name="Susca A."/>
            <person name="Todd R.B."/>
            <person name="Tsang A."/>
            <person name="Unkles S.E."/>
            <person name="van de Wiele N."/>
            <person name="van Rossen-Uffink D."/>
            <person name="Oliveira J.V."/>
            <person name="Vesth T.C."/>
            <person name="Visser J."/>
            <person name="Yu J.-H."/>
            <person name="Zhou M."/>
            <person name="Andersen M.R."/>
            <person name="Archer D.B."/>
            <person name="Baker S.E."/>
            <person name="Benoit I."/>
            <person name="Brakhage A.A."/>
            <person name="Braus G.H."/>
            <person name="Fischer R."/>
            <person name="Frisvad J.C."/>
            <person name="Goldman G.H."/>
            <person name="Houbraken J."/>
            <person name="Oakley B."/>
            <person name="Pocsi I."/>
            <person name="Scazzocchio C."/>
            <person name="Seiboth B."/>
            <person name="vanKuyk P.A."/>
            <person name="Wortman J."/>
            <person name="Dyer P.S."/>
            <person name="Grigoriev I.V."/>
        </authorList>
    </citation>
    <scope>NUCLEOTIDE SEQUENCE [LARGE SCALE GENOMIC DNA]</scope>
    <source>
        <strain evidence="3">ITEM 5010</strain>
    </source>
</reference>
<feature type="compositionally biased region" description="Polar residues" evidence="1">
    <location>
        <begin position="566"/>
        <end position="585"/>
    </location>
</feature>
<accession>A0A1R3RSJ2</accession>
<evidence type="ECO:0000256" key="1">
    <source>
        <dbReference type="SAM" id="MobiDB-lite"/>
    </source>
</evidence>
<evidence type="ECO:0000313" key="2">
    <source>
        <dbReference type="EMBL" id="OOF97430.1"/>
    </source>
</evidence>
<feature type="region of interest" description="Disordered" evidence="1">
    <location>
        <begin position="1"/>
        <end position="45"/>
    </location>
</feature>
<sequence length="585" mass="63532">MEPPQSPTPKMKQPVHSTNAKTGDEKLTKTSSRYDNRSKLENRQLLPTDTSASVNISTTASQPVRSPANIFTMTPQAAGTIDQQFPGCGQTPNLLSAAATAGLFAPSSVPWSMDNQQMPQLGLQAPEINLSMASDYAMYGLGADQLAWLPNMYQALSTQGPMTSSMPAAHPYPTVTSSSDFSVGSNTSSGGTTSVFSQLPPGYDSLYPSLGLQWHQYAGGQVPVLNQPMIPNTLQTPSYQKSLEDAAKEHQSLTSQLSRLDRYMAMHSWDLDPSSKKLLVEQRMSLVRELDAVRIYREHLECASGRLSIGISVKQNAKNAPPVYVTSSLAGSQTLLGPGLCAPGSSCAVPAFPILPIANALPQPLSLNEPVNSVIPFHLTPDNHPYSNDTCLTDARASRNSFREVDFSHSTRVEPMRSDKQVQTYGETKSRVTGEAGWKTPTKIAPSDVRKVYHHIEDATRRGESLDGLLKELSAATSKLVKQRRDELQESRGSLSTMPGKQSHKVAVNEAYAVKGLSDGQEAYAPLGRHSRKAWKSGNELRRPVTHSKKSPFVSEENEEEDDDGVSTSSCLSTTDSWVTTHEGE</sequence>
<feature type="compositionally biased region" description="Basic and acidic residues" evidence="1">
    <location>
        <begin position="408"/>
        <end position="420"/>
    </location>
</feature>
<dbReference type="OrthoDB" id="5401902at2759"/>
<dbReference type="OMA" id="MAVHTWD"/>
<dbReference type="VEuPathDB" id="FungiDB:ASPCADRAFT_206261"/>
<feature type="compositionally biased region" description="Acidic residues" evidence="1">
    <location>
        <begin position="556"/>
        <end position="565"/>
    </location>
</feature>
<organism evidence="2 3">
    <name type="scientific">Aspergillus carbonarius (strain ITEM 5010)</name>
    <dbReference type="NCBI Taxonomy" id="602072"/>
    <lineage>
        <taxon>Eukaryota</taxon>
        <taxon>Fungi</taxon>
        <taxon>Dikarya</taxon>
        <taxon>Ascomycota</taxon>
        <taxon>Pezizomycotina</taxon>
        <taxon>Eurotiomycetes</taxon>
        <taxon>Eurotiomycetidae</taxon>
        <taxon>Eurotiales</taxon>
        <taxon>Aspergillaceae</taxon>
        <taxon>Aspergillus</taxon>
        <taxon>Aspergillus subgen. Circumdati</taxon>
    </lineage>
</organism>
<evidence type="ECO:0000313" key="3">
    <source>
        <dbReference type="Proteomes" id="UP000188318"/>
    </source>
</evidence>
<dbReference type="Proteomes" id="UP000188318">
    <property type="component" value="Unassembled WGS sequence"/>
</dbReference>
<feature type="compositionally biased region" description="Basic and acidic residues" evidence="1">
    <location>
        <begin position="22"/>
        <end position="42"/>
    </location>
</feature>
<feature type="region of interest" description="Disordered" evidence="1">
    <location>
        <begin position="408"/>
        <end position="439"/>
    </location>
</feature>